<feature type="compositionally biased region" description="Basic and acidic residues" evidence="1">
    <location>
        <begin position="377"/>
        <end position="387"/>
    </location>
</feature>
<sequence length="664" mass="74624">MATGLLDDGTDPAYWPILEYDPTALDPESTEPHFVLDPDDWPLPQVSLHETPTSPPTLNISRSSTPPKEPSTPDGLGDHRAARSTDAFPASAEDLGPGVVVDGLEGHELLGGVQPDEPVHQQVDGKDGVVTQEMAQETAAKPEPNGWAQADQVDATLVADAGQAGGDEKAQEAEDEEESVRSGKKAKSRKKKKKKPEEKPATRKGNDEEDLSLIREAQEARTADIVKIDEKLRRVHMEKLEQLVMDWFMVDIYMWVVQIDPEEPLPKTVQQLPLEELLTEIDIRLNDRDRFLAVWFAHPNWQPGSVQTFVSHGILPTHPEKLDEDIPPGYEEARLAEKRKLEEEHNLNSQRRLREMHGQQAGASSNRAARSQSPTTSRDRGPVHDPGKARELRRFMRSMPGLTLINVGGGYEGVGDGDEHEDPLEAILKDMQADHEAGADPLWGPTPMRWRGGDRQRSSELLKDAESLREEHLGEVTIPGLEQMRDLPLALQRPNPARAAMEAAELLDIAHMYFDPHKNRKLPTWLYTPHSHTLARSLHSIPTLDQFSRMNPERRLNVMIKMTDLMSENPKPNLVMEGQRLKGFCNRSPQLVPAQKLIYSEIMKRLRDAKPYWDRAMKSLETFKAFQANDSSLAQPQMLEVPGSNPLKLQPRQKTAKPEKGKRR</sequence>
<feature type="region of interest" description="Disordered" evidence="1">
    <location>
        <begin position="634"/>
        <end position="664"/>
    </location>
</feature>
<dbReference type="EMBL" id="JALJOV010001701">
    <property type="protein sequence ID" value="KAK9842621.1"/>
    <property type="molecule type" value="Genomic_DNA"/>
</dbReference>
<feature type="region of interest" description="Disordered" evidence="1">
    <location>
        <begin position="22"/>
        <end position="125"/>
    </location>
</feature>
<feature type="region of interest" description="Disordered" evidence="1">
    <location>
        <begin position="163"/>
        <end position="212"/>
    </location>
</feature>
<accession>A0AAW1SAM5</accession>
<reference evidence="2 3" key="1">
    <citation type="journal article" date="2024" name="Nat. Commun.">
        <title>Phylogenomics reveals the evolutionary origins of lichenization in chlorophyte algae.</title>
        <authorList>
            <person name="Puginier C."/>
            <person name="Libourel C."/>
            <person name="Otte J."/>
            <person name="Skaloud P."/>
            <person name="Haon M."/>
            <person name="Grisel S."/>
            <person name="Petersen M."/>
            <person name="Berrin J.G."/>
            <person name="Delaux P.M."/>
            <person name="Dal Grande F."/>
            <person name="Keller J."/>
        </authorList>
    </citation>
    <scope>NUCLEOTIDE SEQUENCE [LARGE SCALE GENOMIC DNA]</scope>
    <source>
        <strain evidence="2 3">SAG 2523</strain>
    </source>
</reference>
<feature type="compositionally biased region" description="Basic and acidic residues" evidence="1">
    <location>
        <begin position="341"/>
        <end position="357"/>
    </location>
</feature>
<keyword evidence="3" id="KW-1185">Reference proteome</keyword>
<feature type="region of interest" description="Disordered" evidence="1">
    <location>
        <begin position="437"/>
        <end position="458"/>
    </location>
</feature>
<gene>
    <name evidence="2" type="ORF">WJX84_010199</name>
</gene>
<evidence type="ECO:0000313" key="3">
    <source>
        <dbReference type="Proteomes" id="UP001485043"/>
    </source>
</evidence>
<dbReference type="Proteomes" id="UP001485043">
    <property type="component" value="Unassembled WGS sequence"/>
</dbReference>
<comment type="caution">
    <text evidence="2">The sequence shown here is derived from an EMBL/GenBank/DDBJ whole genome shotgun (WGS) entry which is preliminary data.</text>
</comment>
<feature type="compositionally biased region" description="Polar residues" evidence="1">
    <location>
        <begin position="48"/>
        <end position="66"/>
    </location>
</feature>
<proteinExistence type="predicted"/>
<feature type="compositionally biased region" description="Basic and acidic residues" evidence="1">
    <location>
        <begin position="195"/>
        <end position="212"/>
    </location>
</feature>
<dbReference type="AlphaFoldDB" id="A0AAW1SAM5"/>
<name>A0AAW1SAM5_9CHLO</name>
<evidence type="ECO:0000256" key="1">
    <source>
        <dbReference type="SAM" id="MobiDB-lite"/>
    </source>
</evidence>
<feature type="compositionally biased region" description="Basic residues" evidence="1">
    <location>
        <begin position="182"/>
        <end position="194"/>
    </location>
</feature>
<organism evidence="2 3">
    <name type="scientific">Apatococcus fuscideae</name>
    <dbReference type="NCBI Taxonomy" id="2026836"/>
    <lineage>
        <taxon>Eukaryota</taxon>
        <taxon>Viridiplantae</taxon>
        <taxon>Chlorophyta</taxon>
        <taxon>core chlorophytes</taxon>
        <taxon>Trebouxiophyceae</taxon>
        <taxon>Chlorellales</taxon>
        <taxon>Chlorellaceae</taxon>
        <taxon>Apatococcus</taxon>
    </lineage>
</organism>
<feature type="compositionally biased region" description="Polar residues" evidence="1">
    <location>
        <begin position="361"/>
        <end position="376"/>
    </location>
</feature>
<protein>
    <submittedName>
        <fullName evidence="2">Uncharacterized protein</fullName>
    </submittedName>
</protein>
<evidence type="ECO:0000313" key="2">
    <source>
        <dbReference type="EMBL" id="KAK9842621.1"/>
    </source>
</evidence>
<feature type="region of interest" description="Disordered" evidence="1">
    <location>
        <begin position="341"/>
        <end position="387"/>
    </location>
</feature>